<reference evidence="2" key="1">
    <citation type="journal article" date="2005" name="Nature">
        <title>The map-based sequence of the rice genome.</title>
        <authorList>
            <consortium name="International rice genome sequencing project (IRGSP)"/>
            <person name="Matsumoto T."/>
            <person name="Wu J."/>
            <person name="Kanamori H."/>
            <person name="Katayose Y."/>
            <person name="Fujisawa M."/>
            <person name="Namiki N."/>
            <person name="Mizuno H."/>
            <person name="Yamamoto K."/>
            <person name="Antonio B.A."/>
            <person name="Baba T."/>
            <person name="Sakata K."/>
            <person name="Nagamura Y."/>
            <person name="Aoki H."/>
            <person name="Arikawa K."/>
            <person name="Arita K."/>
            <person name="Bito T."/>
            <person name="Chiden Y."/>
            <person name="Fujitsuka N."/>
            <person name="Fukunaka R."/>
            <person name="Hamada M."/>
            <person name="Harada C."/>
            <person name="Hayashi A."/>
            <person name="Hijishita S."/>
            <person name="Honda M."/>
            <person name="Hosokawa S."/>
            <person name="Ichikawa Y."/>
            <person name="Idonuma A."/>
            <person name="Iijima M."/>
            <person name="Ikeda M."/>
            <person name="Ikeno M."/>
            <person name="Ito K."/>
            <person name="Ito S."/>
            <person name="Ito T."/>
            <person name="Ito Y."/>
            <person name="Ito Y."/>
            <person name="Iwabuchi A."/>
            <person name="Kamiya K."/>
            <person name="Karasawa W."/>
            <person name="Kurita K."/>
            <person name="Katagiri S."/>
            <person name="Kikuta A."/>
            <person name="Kobayashi H."/>
            <person name="Kobayashi N."/>
            <person name="Machita K."/>
            <person name="Maehara T."/>
            <person name="Masukawa M."/>
            <person name="Mizubayashi T."/>
            <person name="Mukai Y."/>
            <person name="Nagasaki H."/>
            <person name="Nagata Y."/>
            <person name="Naito S."/>
            <person name="Nakashima M."/>
            <person name="Nakama Y."/>
            <person name="Nakamichi Y."/>
            <person name="Nakamura M."/>
            <person name="Meguro A."/>
            <person name="Negishi M."/>
            <person name="Ohta I."/>
            <person name="Ohta T."/>
            <person name="Okamoto M."/>
            <person name="Ono N."/>
            <person name="Saji S."/>
            <person name="Sakaguchi M."/>
            <person name="Sakai K."/>
            <person name="Shibata M."/>
            <person name="Shimokawa T."/>
            <person name="Song J."/>
            <person name="Takazaki Y."/>
            <person name="Terasawa K."/>
            <person name="Tsugane M."/>
            <person name="Tsuji K."/>
            <person name="Ueda S."/>
            <person name="Waki K."/>
            <person name="Yamagata H."/>
            <person name="Yamamoto M."/>
            <person name="Yamamoto S."/>
            <person name="Yamane H."/>
            <person name="Yoshiki S."/>
            <person name="Yoshihara R."/>
            <person name="Yukawa K."/>
            <person name="Zhong H."/>
            <person name="Yano M."/>
            <person name="Yuan Q."/>
            <person name="Ouyang S."/>
            <person name="Liu J."/>
            <person name="Jones K.M."/>
            <person name="Gansberger K."/>
            <person name="Moffat K."/>
            <person name="Hill J."/>
            <person name="Bera J."/>
            <person name="Fadrosh D."/>
            <person name="Jin S."/>
            <person name="Johri S."/>
            <person name="Kim M."/>
            <person name="Overton L."/>
            <person name="Reardon M."/>
            <person name="Tsitrin T."/>
            <person name="Vuong H."/>
            <person name="Weaver B."/>
            <person name="Ciecko A."/>
            <person name="Tallon L."/>
            <person name="Jackson J."/>
            <person name="Pai G."/>
            <person name="Aken S.V."/>
            <person name="Utterback T."/>
            <person name="Reidmuller S."/>
            <person name="Feldblyum T."/>
            <person name="Hsiao J."/>
            <person name="Zismann V."/>
            <person name="Iobst S."/>
            <person name="de Vazeille A.R."/>
            <person name="Buell C.R."/>
            <person name="Ying K."/>
            <person name="Li Y."/>
            <person name="Lu T."/>
            <person name="Huang Y."/>
            <person name="Zhao Q."/>
            <person name="Feng Q."/>
            <person name="Zhang L."/>
            <person name="Zhu J."/>
            <person name="Weng Q."/>
            <person name="Mu J."/>
            <person name="Lu Y."/>
            <person name="Fan D."/>
            <person name="Liu Y."/>
            <person name="Guan J."/>
            <person name="Zhang Y."/>
            <person name="Yu S."/>
            <person name="Liu X."/>
            <person name="Zhang Y."/>
            <person name="Hong G."/>
            <person name="Han B."/>
            <person name="Choisne N."/>
            <person name="Demange N."/>
            <person name="Orjeda G."/>
            <person name="Samain S."/>
            <person name="Cattolico L."/>
            <person name="Pelletier E."/>
            <person name="Couloux A."/>
            <person name="Segurens B."/>
            <person name="Wincker P."/>
            <person name="D'Hont A."/>
            <person name="Scarpelli C."/>
            <person name="Weissenbach J."/>
            <person name="Salanoubat M."/>
            <person name="Quetier F."/>
            <person name="Yu Y."/>
            <person name="Kim H.R."/>
            <person name="Rambo T."/>
            <person name="Currie J."/>
            <person name="Collura K."/>
            <person name="Luo M."/>
            <person name="Yang T."/>
            <person name="Ammiraju J.S.S."/>
            <person name="Engler F."/>
            <person name="Soderlund C."/>
            <person name="Wing R.A."/>
            <person name="Palmer L.E."/>
            <person name="de la Bastide M."/>
            <person name="Spiegel L."/>
            <person name="Nascimento L."/>
            <person name="Zutavern T."/>
            <person name="O'Shaughnessy A."/>
            <person name="Dike S."/>
            <person name="Dedhia N."/>
            <person name="Preston R."/>
            <person name="Balija V."/>
            <person name="McCombie W.R."/>
            <person name="Chow T."/>
            <person name="Chen H."/>
            <person name="Chung M."/>
            <person name="Chen C."/>
            <person name="Shaw J."/>
            <person name="Wu H."/>
            <person name="Hsiao K."/>
            <person name="Chao Y."/>
            <person name="Chu M."/>
            <person name="Cheng C."/>
            <person name="Hour A."/>
            <person name="Lee P."/>
            <person name="Lin S."/>
            <person name="Lin Y."/>
            <person name="Liou J."/>
            <person name="Liu S."/>
            <person name="Hsing Y."/>
            <person name="Raghuvanshi S."/>
            <person name="Mohanty A."/>
            <person name="Bharti A.K."/>
            <person name="Gaur A."/>
            <person name="Gupta V."/>
            <person name="Kumar D."/>
            <person name="Ravi V."/>
            <person name="Vij S."/>
            <person name="Kapur A."/>
            <person name="Khurana P."/>
            <person name="Khurana P."/>
            <person name="Khurana J.P."/>
            <person name="Tyagi A.K."/>
            <person name="Gaikwad K."/>
            <person name="Singh A."/>
            <person name="Dalal V."/>
            <person name="Srivastava S."/>
            <person name="Dixit A."/>
            <person name="Pal A.K."/>
            <person name="Ghazi I.A."/>
            <person name="Yadav M."/>
            <person name="Pandit A."/>
            <person name="Bhargava A."/>
            <person name="Sureshbabu K."/>
            <person name="Batra K."/>
            <person name="Sharma T.R."/>
            <person name="Mohapatra T."/>
            <person name="Singh N.K."/>
            <person name="Messing J."/>
            <person name="Nelson A.B."/>
            <person name="Fuks G."/>
            <person name="Kavchok S."/>
            <person name="Keizer G."/>
            <person name="Linton E."/>
            <person name="Llaca V."/>
            <person name="Song R."/>
            <person name="Tanyolac B."/>
            <person name="Young S."/>
            <person name="Ho-Il K."/>
            <person name="Hahn J.H."/>
            <person name="Sangsakoo G."/>
            <person name="Vanavichit A."/>
            <person name="de Mattos Luiz.A.T."/>
            <person name="Zimmer P.D."/>
            <person name="Malone G."/>
            <person name="Dellagostin O."/>
            <person name="de Oliveira A.C."/>
            <person name="Bevan M."/>
            <person name="Bancroft I."/>
            <person name="Minx P."/>
            <person name="Cordum H."/>
            <person name="Wilson R."/>
            <person name="Cheng Z."/>
            <person name="Jin W."/>
            <person name="Jiang J."/>
            <person name="Leong S.A."/>
            <person name="Iwama H."/>
            <person name="Gojobori T."/>
            <person name="Itoh T."/>
            <person name="Niimura Y."/>
            <person name="Fujii Y."/>
            <person name="Habara T."/>
            <person name="Sakai H."/>
            <person name="Sato Y."/>
            <person name="Wilson G."/>
            <person name="Kumar K."/>
            <person name="McCouch S."/>
            <person name="Juretic N."/>
            <person name="Hoen D."/>
            <person name="Wright S."/>
            <person name="Bruskiewich R."/>
            <person name="Bureau T."/>
            <person name="Miyao A."/>
            <person name="Hirochika H."/>
            <person name="Nishikawa T."/>
            <person name="Kadowaki K."/>
            <person name="Sugiura M."/>
            <person name="Burr B."/>
            <person name="Sasaki T."/>
        </authorList>
    </citation>
    <scope>NUCLEOTIDE SEQUENCE [LARGE SCALE GENOMIC DNA]</scope>
    <source>
        <strain evidence="2">cv. Nipponbare</strain>
    </source>
</reference>
<accession>Q69LV8</accession>
<proteinExistence type="predicted"/>
<dbReference type="AlphaFoldDB" id="Q69LV8"/>
<organism evidence="1 2">
    <name type="scientific">Oryza sativa subsp. japonica</name>
    <name type="common">Rice</name>
    <dbReference type="NCBI Taxonomy" id="39947"/>
    <lineage>
        <taxon>Eukaryota</taxon>
        <taxon>Viridiplantae</taxon>
        <taxon>Streptophyta</taxon>
        <taxon>Embryophyta</taxon>
        <taxon>Tracheophyta</taxon>
        <taxon>Spermatophyta</taxon>
        <taxon>Magnoliopsida</taxon>
        <taxon>Liliopsida</taxon>
        <taxon>Poales</taxon>
        <taxon>Poaceae</taxon>
        <taxon>BOP clade</taxon>
        <taxon>Oryzoideae</taxon>
        <taxon>Oryzeae</taxon>
        <taxon>Oryzinae</taxon>
        <taxon>Oryza</taxon>
        <taxon>Oryza sativa</taxon>
    </lineage>
</organism>
<sequence length="67" mass="7652">MEKSSIALLFQKHEAKKVASCDIPIPYMDEGSSVRAVDDALIDEDVNVVDERSCEEQEHLHLQMFFI</sequence>
<dbReference type="EMBL" id="AP005802">
    <property type="protein sequence ID" value="BAD36418.1"/>
    <property type="molecule type" value="Genomic_DNA"/>
</dbReference>
<name>Q69LV8_ORYSJ</name>
<reference evidence="2" key="2">
    <citation type="journal article" date="2008" name="Nucleic Acids Res.">
        <title>The rice annotation project database (RAP-DB): 2008 update.</title>
        <authorList>
            <consortium name="The rice annotation project (RAP)"/>
        </authorList>
    </citation>
    <scope>GENOME REANNOTATION</scope>
    <source>
        <strain evidence="2">cv. Nipponbare</strain>
    </source>
</reference>
<dbReference type="Proteomes" id="UP000000763">
    <property type="component" value="Chromosome 9"/>
</dbReference>
<gene>
    <name evidence="1" type="primary">OSJNBa0057D11.36</name>
</gene>
<evidence type="ECO:0000313" key="1">
    <source>
        <dbReference type="EMBL" id="BAD36418.1"/>
    </source>
</evidence>
<evidence type="ECO:0000313" key="2">
    <source>
        <dbReference type="Proteomes" id="UP000000763"/>
    </source>
</evidence>
<protein>
    <submittedName>
        <fullName evidence="1">Uncharacterized protein</fullName>
    </submittedName>
</protein>